<evidence type="ECO:0000313" key="2">
    <source>
        <dbReference type="Proteomes" id="UP000007266"/>
    </source>
</evidence>
<keyword evidence="2" id="KW-1185">Reference proteome</keyword>
<organism evidence="1 2">
    <name type="scientific">Tribolium castaneum</name>
    <name type="common">Red flour beetle</name>
    <dbReference type="NCBI Taxonomy" id="7070"/>
    <lineage>
        <taxon>Eukaryota</taxon>
        <taxon>Metazoa</taxon>
        <taxon>Ecdysozoa</taxon>
        <taxon>Arthropoda</taxon>
        <taxon>Hexapoda</taxon>
        <taxon>Insecta</taxon>
        <taxon>Pterygota</taxon>
        <taxon>Neoptera</taxon>
        <taxon>Endopterygota</taxon>
        <taxon>Coleoptera</taxon>
        <taxon>Polyphaga</taxon>
        <taxon>Cucujiformia</taxon>
        <taxon>Tenebrionidae</taxon>
        <taxon>Tenebrionidae incertae sedis</taxon>
        <taxon>Tribolium</taxon>
    </lineage>
</organism>
<protein>
    <submittedName>
        <fullName evidence="1">Uncharacterized protein</fullName>
    </submittedName>
</protein>
<proteinExistence type="predicted"/>
<dbReference type="EMBL" id="KQ971319">
    <property type="protein sequence ID" value="KYB28878.1"/>
    <property type="molecule type" value="Genomic_DNA"/>
</dbReference>
<gene>
    <name evidence="1" type="primary">AUGUSTUS-3.0.2_31028</name>
    <name evidence="1" type="ORF">TcasGA2_TC031028</name>
</gene>
<reference evidence="1 2" key="2">
    <citation type="journal article" date="2010" name="Nucleic Acids Res.">
        <title>BeetleBase in 2010: revisions to provide comprehensive genomic information for Tribolium castaneum.</title>
        <authorList>
            <person name="Kim H.S."/>
            <person name="Murphy T."/>
            <person name="Xia J."/>
            <person name="Caragea D."/>
            <person name="Park Y."/>
            <person name="Beeman R.W."/>
            <person name="Lorenzen M.D."/>
            <person name="Butcher S."/>
            <person name="Manak J.R."/>
            <person name="Brown S.J."/>
        </authorList>
    </citation>
    <scope>GENOME REANNOTATION</scope>
    <source>
        <strain evidence="1 2">Georgia GA2</strain>
    </source>
</reference>
<reference evidence="1 2" key="1">
    <citation type="journal article" date="2008" name="Nature">
        <title>The genome of the model beetle and pest Tribolium castaneum.</title>
        <authorList>
            <consortium name="Tribolium Genome Sequencing Consortium"/>
            <person name="Richards S."/>
            <person name="Gibbs R.A."/>
            <person name="Weinstock G.M."/>
            <person name="Brown S.J."/>
            <person name="Denell R."/>
            <person name="Beeman R.W."/>
            <person name="Gibbs R."/>
            <person name="Beeman R.W."/>
            <person name="Brown S.J."/>
            <person name="Bucher G."/>
            <person name="Friedrich M."/>
            <person name="Grimmelikhuijzen C.J."/>
            <person name="Klingler M."/>
            <person name="Lorenzen M."/>
            <person name="Richards S."/>
            <person name="Roth S."/>
            <person name="Schroder R."/>
            <person name="Tautz D."/>
            <person name="Zdobnov E.M."/>
            <person name="Muzny D."/>
            <person name="Gibbs R.A."/>
            <person name="Weinstock G.M."/>
            <person name="Attaway T."/>
            <person name="Bell S."/>
            <person name="Buhay C.J."/>
            <person name="Chandrabose M.N."/>
            <person name="Chavez D."/>
            <person name="Clerk-Blankenburg K.P."/>
            <person name="Cree A."/>
            <person name="Dao M."/>
            <person name="Davis C."/>
            <person name="Chacko J."/>
            <person name="Dinh H."/>
            <person name="Dugan-Rocha S."/>
            <person name="Fowler G."/>
            <person name="Garner T.T."/>
            <person name="Garnes J."/>
            <person name="Gnirke A."/>
            <person name="Hawes A."/>
            <person name="Hernandez J."/>
            <person name="Hines S."/>
            <person name="Holder M."/>
            <person name="Hume J."/>
            <person name="Jhangiani S.N."/>
            <person name="Joshi V."/>
            <person name="Khan Z.M."/>
            <person name="Jackson L."/>
            <person name="Kovar C."/>
            <person name="Kowis A."/>
            <person name="Lee S."/>
            <person name="Lewis L.R."/>
            <person name="Margolis J."/>
            <person name="Morgan M."/>
            <person name="Nazareth L.V."/>
            <person name="Nguyen N."/>
            <person name="Okwuonu G."/>
            <person name="Parker D."/>
            <person name="Richards S."/>
            <person name="Ruiz S.J."/>
            <person name="Santibanez J."/>
            <person name="Savard J."/>
            <person name="Scherer S.E."/>
            <person name="Schneider B."/>
            <person name="Sodergren E."/>
            <person name="Tautz D."/>
            <person name="Vattahil S."/>
            <person name="Villasana D."/>
            <person name="White C.S."/>
            <person name="Wright R."/>
            <person name="Park Y."/>
            <person name="Beeman R.W."/>
            <person name="Lord J."/>
            <person name="Oppert B."/>
            <person name="Lorenzen M."/>
            <person name="Brown S."/>
            <person name="Wang L."/>
            <person name="Savard J."/>
            <person name="Tautz D."/>
            <person name="Richards S."/>
            <person name="Weinstock G."/>
            <person name="Gibbs R.A."/>
            <person name="Liu Y."/>
            <person name="Worley K."/>
            <person name="Weinstock G."/>
            <person name="Elsik C.G."/>
            <person name="Reese J.T."/>
            <person name="Elhaik E."/>
            <person name="Landan G."/>
            <person name="Graur D."/>
            <person name="Arensburger P."/>
            <person name="Atkinson P."/>
            <person name="Beeman R.W."/>
            <person name="Beidler J."/>
            <person name="Brown S.J."/>
            <person name="Demuth J.P."/>
            <person name="Drury D.W."/>
            <person name="Du Y.Z."/>
            <person name="Fujiwara H."/>
            <person name="Lorenzen M."/>
            <person name="Maselli V."/>
            <person name="Osanai M."/>
            <person name="Park Y."/>
            <person name="Robertson H.M."/>
            <person name="Tu Z."/>
            <person name="Wang J.J."/>
            <person name="Wang S."/>
            <person name="Richards S."/>
            <person name="Song H."/>
            <person name="Zhang L."/>
            <person name="Sodergren E."/>
            <person name="Werner D."/>
            <person name="Stanke M."/>
            <person name="Morgenstern B."/>
            <person name="Solovyev V."/>
            <person name="Kosarev P."/>
            <person name="Brown G."/>
            <person name="Chen H.C."/>
            <person name="Ermolaeva O."/>
            <person name="Hlavina W."/>
            <person name="Kapustin Y."/>
            <person name="Kiryutin B."/>
            <person name="Kitts P."/>
            <person name="Maglott D."/>
            <person name="Pruitt K."/>
            <person name="Sapojnikov V."/>
            <person name="Souvorov A."/>
            <person name="Mackey A.J."/>
            <person name="Waterhouse R.M."/>
            <person name="Wyder S."/>
            <person name="Zdobnov E.M."/>
            <person name="Zdobnov E.M."/>
            <person name="Wyder S."/>
            <person name="Kriventseva E.V."/>
            <person name="Kadowaki T."/>
            <person name="Bork P."/>
            <person name="Aranda M."/>
            <person name="Bao R."/>
            <person name="Beermann A."/>
            <person name="Berns N."/>
            <person name="Bolognesi R."/>
            <person name="Bonneton F."/>
            <person name="Bopp D."/>
            <person name="Brown S.J."/>
            <person name="Bucher G."/>
            <person name="Butts T."/>
            <person name="Chaumot A."/>
            <person name="Denell R.E."/>
            <person name="Ferrier D.E."/>
            <person name="Friedrich M."/>
            <person name="Gordon C.M."/>
            <person name="Jindra M."/>
            <person name="Klingler M."/>
            <person name="Lan Q."/>
            <person name="Lattorff H.M."/>
            <person name="Laudet V."/>
            <person name="von Levetsow C."/>
            <person name="Liu Z."/>
            <person name="Lutz R."/>
            <person name="Lynch J.A."/>
            <person name="da Fonseca R.N."/>
            <person name="Posnien N."/>
            <person name="Reuter R."/>
            <person name="Roth S."/>
            <person name="Savard J."/>
            <person name="Schinko J.B."/>
            <person name="Schmitt C."/>
            <person name="Schoppmeier M."/>
            <person name="Schroder R."/>
            <person name="Shippy T.D."/>
            <person name="Simonnet F."/>
            <person name="Marques-Souza H."/>
            <person name="Tautz D."/>
            <person name="Tomoyasu Y."/>
            <person name="Trauner J."/>
            <person name="Van der Zee M."/>
            <person name="Vervoort M."/>
            <person name="Wittkopp N."/>
            <person name="Wimmer E.A."/>
            <person name="Yang X."/>
            <person name="Jones A.K."/>
            <person name="Sattelle D.B."/>
            <person name="Ebert P.R."/>
            <person name="Nelson D."/>
            <person name="Scott J.G."/>
            <person name="Beeman R.W."/>
            <person name="Muthukrishnan S."/>
            <person name="Kramer K.J."/>
            <person name="Arakane Y."/>
            <person name="Beeman R.W."/>
            <person name="Zhu Q."/>
            <person name="Hogenkamp D."/>
            <person name="Dixit R."/>
            <person name="Oppert B."/>
            <person name="Jiang H."/>
            <person name="Zou Z."/>
            <person name="Marshall J."/>
            <person name="Elpidina E."/>
            <person name="Vinokurov K."/>
            <person name="Oppert C."/>
            <person name="Zou Z."/>
            <person name="Evans J."/>
            <person name="Lu Z."/>
            <person name="Zhao P."/>
            <person name="Sumathipala N."/>
            <person name="Altincicek B."/>
            <person name="Vilcinskas A."/>
            <person name="Williams M."/>
            <person name="Hultmark D."/>
            <person name="Hetru C."/>
            <person name="Jiang H."/>
            <person name="Grimmelikhuijzen C.J."/>
            <person name="Hauser F."/>
            <person name="Cazzamali G."/>
            <person name="Williamson M."/>
            <person name="Park Y."/>
            <person name="Li B."/>
            <person name="Tanaka Y."/>
            <person name="Predel R."/>
            <person name="Neupert S."/>
            <person name="Schachtner J."/>
            <person name="Verleyen P."/>
            <person name="Raible F."/>
            <person name="Bork P."/>
            <person name="Friedrich M."/>
            <person name="Walden K.K."/>
            <person name="Robertson H.M."/>
            <person name="Angeli S."/>
            <person name="Foret S."/>
            <person name="Bucher G."/>
            <person name="Schuetz S."/>
            <person name="Maleszka R."/>
            <person name="Wimmer E.A."/>
            <person name="Beeman R.W."/>
            <person name="Lorenzen M."/>
            <person name="Tomoyasu Y."/>
            <person name="Miller S.C."/>
            <person name="Grossmann D."/>
            <person name="Bucher G."/>
        </authorList>
    </citation>
    <scope>NUCLEOTIDE SEQUENCE [LARGE SCALE GENOMIC DNA]</scope>
    <source>
        <strain evidence="1 2">Georgia GA2</strain>
    </source>
</reference>
<dbReference type="Proteomes" id="UP000007266">
    <property type="component" value="Linkage group 3"/>
</dbReference>
<dbReference type="AlphaFoldDB" id="A0A139WLE0"/>
<dbReference type="InParanoid" id="A0A139WLE0"/>
<sequence>MKISMSVKTEYRLTADHNYSLVREKDGSGRELTVEDAGRRRGGRQCGLCSLVARAFRRAVCGAPSRRGSGESYQELTTPLAEEEKKTEGVSININDQNAMYIKMVGEYFFECLVLIHTGKVITFLKMHHVRQRRLLQPVSICVF</sequence>
<accession>A0A139WLE0</accession>
<evidence type="ECO:0000313" key="1">
    <source>
        <dbReference type="EMBL" id="KYB28878.1"/>
    </source>
</evidence>
<name>A0A139WLE0_TRICA</name>